<dbReference type="PROSITE" id="PS00061">
    <property type="entry name" value="ADH_SHORT"/>
    <property type="match status" value="1"/>
</dbReference>
<dbReference type="PRINTS" id="PR00081">
    <property type="entry name" value="GDHRDH"/>
</dbReference>
<dbReference type="InterPro" id="IPR002347">
    <property type="entry name" value="SDR_fam"/>
</dbReference>
<dbReference type="Pfam" id="PF13561">
    <property type="entry name" value="adh_short_C2"/>
    <property type="match status" value="1"/>
</dbReference>
<dbReference type="InterPro" id="IPR020904">
    <property type="entry name" value="Sc_DH/Rdtase_CS"/>
</dbReference>
<evidence type="ECO:0000256" key="2">
    <source>
        <dbReference type="ARBA" id="ARBA00023002"/>
    </source>
</evidence>
<dbReference type="SUPFAM" id="SSF51735">
    <property type="entry name" value="NAD(P)-binding Rossmann-fold domains"/>
    <property type="match status" value="1"/>
</dbReference>
<dbReference type="PANTHER" id="PTHR43669">
    <property type="entry name" value="5-KETO-D-GLUCONATE 5-REDUCTASE"/>
    <property type="match status" value="1"/>
</dbReference>
<dbReference type="Gene3D" id="3.40.50.720">
    <property type="entry name" value="NAD(P)-binding Rossmann-like Domain"/>
    <property type="match status" value="1"/>
</dbReference>
<sequence>MSSTSEADPAAPGAPRRVALVTGGAGGIGGGIVAALTRRGFDVVVGDRTFRPGREADLREKADPAARIALVEGDIADLEDHPRFVDEAFTAFGRLDCLVNNAGVSVASRGDLLDVSVASYDTNFAVNTRAAFFLTQRVCRRMLAAEPHGAEGARSVVFISSSNAAIAAPERGEYAMSKAAVSMMAKLFAVRLAAHGICVYEVRPGLIRTPMTAVARDRFDALLAQGFTPINRWGTPEDVGRAVSSLAAGEVPFATGMAVQVDGGMHIHQY</sequence>
<protein>
    <submittedName>
        <fullName evidence="3">3-ketoacyl-ACP reductase</fullName>
    </submittedName>
</protein>
<keyword evidence="4" id="KW-1185">Reference proteome</keyword>
<organism evidence="3 4">
    <name type="scientific">Roseomonas populi</name>
    <dbReference type="NCBI Taxonomy" id="3121582"/>
    <lineage>
        <taxon>Bacteria</taxon>
        <taxon>Pseudomonadati</taxon>
        <taxon>Pseudomonadota</taxon>
        <taxon>Alphaproteobacteria</taxon>
        <taxon>Acetobacterales</taxon>
        <taxon>Roseomonadaceae</taxon>
        <taxon>Roseomonas</taxon>
    </lineage>
</organism>
<evidence type="ECO:0000313" key="4">
    <source>
        <dbReference type="Proteomes" id="UP001524642"/>
    </source>
</evidence>
<dbReference type="Proteomes" id="UP001524642">
    <property type="component" value="Unassembled WGS sequence"/>
</dbReference>
<evidence type="ECO:0000256" key="1">
    <source>
        <dbReference type="ARBA" id="ARBA00006484"/>
    </source>
</evidence>
<accession>A0ABT1XA20</accession>
<evidence type="ECO:0000313" key="3">
    <source>
        <dbReference type="EMBL" id="MCR0984952.1"/>
    </source>
</evidence>
<dbReference type="RefSeq" id="WP_257718605.1">
    <property type="nucleotide sequence ID" value="NZ_JANJOU010000027.1"/>
</dbReference>
<comment type="caution">
    <text evidence="3">The sequence shown here is derived from an EMBL/GenBank/DDBJ whole genome shotgun (WGS) entry which is preliminary data.</text>
</comment>
<dbReference type="NCBIfam" id="NF009386">
    <property type="entry name" value="PRK12745.1"/>
    <property type="match status" value="1"/>
</dbReference>
<dbReference type="PRINTS" id="PR00080">
    <property type="entry name" value="SDRFAMILY"/>
</dbReference>
<dbReference type="InterPro" id="IPR036291">
    <property type="entry name" value="NAD(P)-bd_dom_sf"/>
</dbReference>
<name>A0ABT1XA20_9PROT</name>
<keyword evidence="2" id="KW-0560">Oxidoreductase</keyword>
<gene>
    <name evidence="3" type="ORF">NRP21_23110</name>
</gene>
<dbReference type="PANTHER" id="PTHR43669:SF3">
    <property type="entry name" value="ALCOHOL DEHYDROGENASE, PUTATIVE (AFU_ORTHOLOGUE AFUA_3G03445)-RELATED"/>
    <property type="match status" value="1"/>
</dbReference>
<proteinExistence type="inferred from homology"/>
<reference evidence="3 4" key="1">
    <citation type="submission" date="2022-06" db="EMBL/GenBank/DDBJ databases">
        <title>Roseomonas CN29.</title>
        <authorList>
            <person name="Cheng Y."/>
            <person name="He X."/>
        </authorList>
    </citation>
    <scope>NUCLEOTIDE SEQUENCE [LARGE SCALE GENOMIC DNA]</scope>
    <source>
        <strain evidence="3 4">CN29</strain>
    </source>
</reference>
<dbReference type="EMBL" id="JANJOU010000027">
    <property type="protein sequence ID" value="MCR0984952.1"/>
    <property type="molecule type" value="Genomic_DNA"/>
</dbReference>
<comment type="similarity">
    <text evidence="1">Belongs to the short-chain dehydrogenases/reductases (SDR) family.</text>
</comment>